<dbReference type="InterPro" id="IPR002455">
    <property type="entry name" value="GPCR3_GABA-B"/>
</dbReference>
<dbReference type="InterPro" id="IPR017978">
    <property type="entry name" value="GPCR_3_C"/>
</dbReference>
<keyword evidence="7" id="KW-0325">Glycoprotein</keyword>
<comment type="subcellular location">
    <subcellularLocation>
        <location evidence="1">Membrane</location>
        <topology evidence="1">Multi-pass membrane protein</topology>
    </subcellularLocation>
</comment>
<feature type="transmembrane region" description="Helical" evidence="10">
    <location>
        <begin position="399"/>
        <end position="420"/>
    </location>
</feature>
<evidence type="ECO:0000256" key="4">
    <source>
        <dbReference type="ARBA" id="ARBA00023040"/>
    </source>
</evidence>
<keyword evidence="3 10" id="KW-1133">Transmembrane helix</keyword>
<dbReference type="CDD" id="cd15047">
    <property type="entry name" value="7tmC_GABA-B-like"/>
    <property type="match status" value="1"/>
</dbReference>
<feature type="transmembrane region" description="Helical" evidence="10">
    <location>
        <begin position="348"/>
        <end position="370"/>
    </location>
</feature>
<dbReference type="GO" id="GO:0004965">
    <property type="term" value="F:G protein-coupled GABA receptor activity"/>
    <property type="evidence" value="ECO:0007669"/>
    <property type="project" value="InterPro"/>
</dbReference>
<dbReference type="Pfam" id="PF00003">
    <property type="entry name" value="7tm_3"/>
    <property type="match status" value="1"/>
</dbReference>
<feature type="domain" description="G-protein coupled receptors family 3 profile" evidence="11">
    <location>
        <begin position="396"/>
        <end position="583"/>
    </location>
</feature>
<feature type="transmembrane region" description="Helical" evidence="10">
    <location>
        <begin position="495"/>
        <end position="517"/>
    </location>
</feature>
<feature type="transmembrane region" description="Helical" evidence="10">
    <location>
        <begin position="557"/>
        <end position="579"/>
    </location>
</feature>
<evidence type="ECO:0000256" key="6">
    <source>
        <dbReference type="ARBA" id="ARBA00023170"/>
    </source>
</evidence>
<sequence>MHIFINDSSSEAAAYAVTHGGTDITVMSDLGAAHTDTDDADTNLIKIPYIGVAFAVSFNLQAAGIDVLVVDVNIMRDIFNHMITMWNDPQLVALNPDLESVDHEIVVVPPSEQEISELNLLIEEKYGSYNGCHGMGYFGPFSHHEADSIMAVTILDYSFSLMHLSQHASVDMASIVGNDGKTPVYPSLDNIVSCGQDTYHPDTDTFVFPESNVTSCYPLSIVYYLETTRDEIVEEKEACDEEDRAVLKANLLWWLVGEKNLDNALDTAKYASLSHYNIIVHEATYESLIQLTCNGASILALDEDYQLLPSWSLEFAIALAVVTTTSGFAYVVYMFVNRKNKIVRYSQPVFMGILVAGCTTLSFSLIPLALDDAHIEYYDVLHELHLDQEYTALNKACQAVPWLYCVGFALEFSSLFAKVWRLKKIMTQRKLRKIKITTQQLIPVLAGMVGIVVLVQGLWQGIAPLHWERVPVTWDLDGMMTRSYGRCTSTAFPQFFWLFVLIQLAALVYGMILCYQTRNVQSEFMEGKWISIILVNIATTLMFSVLLGYFVRDQPAAIFAVASVNVTMLGFGVMALMCLPKCWTHYLSITDPSVLDSRTNGSQTGGAATRTKAGGAGFTTQQNQSNRGQYTAVKSASPTNKLRTVVVQSASPTNQGAVVIVPNTGALAGGGGGPASTNGGDVDAISPMC</sequence>
<dbReference type="Gene3D" id="3.40.190.10">
    <property type="entry name" value="Periplasmic binding protein-like II"/>
    <property type="match status" value="1"/>
</dbReference>
<reference evidence="12" key="1">
    <citation type="submission" date="2021-01" db="EMBL/GenBank/DDBJ databases">
        <authorList>
            <person name="Corre E."/>
            <person name="Pelletier E."/>
            <person name="Niang G."/>
            <person name="Scheremetjew M."/>
            <person name="Finn R."/>
            <person name="Kale V."/>
            <person name="Holt S."/>
            <person name="Cochrane G."/>
            <person name="Meng A."/>
            <person name="Brown T."/>
            <person name="Cohen L."/>
        </authorList>
    </citation>
    <scope>NUCLEOTIDE SEQUENCE</scope>
    <source>
        <strain evidence="12">CCMP3107</strain>
    </source>
</reference>
<keyword evidence="8" id="KW-0807">Transducer</keyword>
<proteinExistence type="predicted"/>
<evidence type="ECO:0000256" key="9">
    <source>
        <dbReference type="SAM" id="MobiDB-lite"/>
    </source>
</evidence>
<feature type="region of interest" description="Disordered" evidence="9">
    <location>
        <begin position="598"/>
        <end position="634"/>
    </location>
</feature>
<dbReference type="PANTHER" id="PTHR10519:SF20">
    <property type="entry name" value="G-PROTEIN COUPLED RECEPTOR 156-RELATED"/>
    <property type="match status" value="1"/>
</dbReference>
<dbReference type="SUPFAM" id="SSF53850">
    <property type="entry name" value="Periplasmic binding protein-like II"/>
    <property type="match status" value="1"/>
</dbReference>
<evidence type="ECO:0000256" key="3">
    <source>
        <dbReference type="ARBA" id="ARBA00022989"/>
    </source>
</evidence>
<feature type="transmembrane region" description="Helical" evidence="10">
    <location>
        <begin position="441"/>
        <end position="459"/>
    </location>
</feature>
<dbReference type="GO" id="GO:0038039">
    <property type="term" value="C:G protein-coupled receptor heterodimeric complex"/>
    <property type="evidence" value="ECO:0007669"/>
    <property type="project" value="TreeGrafter"/>
</dbReference>
<evidence type="ECO:0000256" key="10">
    <source>
        <dbReference type="SAM" id="Phobius"/>
    </source>
</evidence>
<feature type="transmembrane region" description="Helical" evidence="10">
    <location>
        <begin position="315"/>
        <end position="336"/>
    </location>
</feature>
<organism evidence="12">
    <name type="scientific">Heterosigma akashiwo</name>
    <name type="common">Chromophytic alga</name>
    <name type="synonym">Heterosigma carterae</name>
    <dbReference type="NCBI Taxonomy" id="2829"/>
    <lineage>
        <taxon>Eukaryota</taxon>
        <taxon>Sar</taxon>
        <taxon>Stramenopiles</taxon>
        <taxon>Ochrophyta</taxon>
        <taxon>Raphidophyceae</taxon>
        <taxon>Chattonellales</taxon>
        <taxon>Chattonellaceae</taxon>
        <taxon>Heterosigma</taxon>
    </lineage>
</organism>
<feature type="region of interest" description="Disordered" evidence="9">
    <location>
        <begin position="669"/>
        <end position="689"/>
    </location>
</feature>
<name>A0A7S3XM88_HETAK</name>
<gene>
    <name evidence="12" type="ORF">HAKA00212_LOCUS5364</name>
</gene>
<accession>A0A7S3XM88</accession>
<keyword evidence="4" id="KW-0297">G-protein coupled receptor</keyword>
<evidence type="ECO:0000256" key="8">
    <source>
        <dbReference type="ARBA" id="ARBA00023224"/>
    </source>
</evidence>
<feature type="transmembrane region" description="Helical" evidence="10">
    <location>
        <begin position="529"/>
        <end position="551"/>
    </location>
</feature>
<evidence type="ECO:0000256" key="2">
    <source>
        <dbReference type="ARBA" id="ARBA00022692"/>
    </source>
</evidence>
<evidence type="ECO:0000256" key="5">
    <source>
        <dbReference type="ARBA" id="ARBA00023136"/>
    </source>
</evidence>
<evidence type="ECO:0000256" key="7">
    <source>
        <dbReference type="ARBA" id="ARBA00023180"/>
    </source>
</evidence>
<evidence type="ECO:0000313" key="12">
    <source>
        <dbReference type="EMBL" id="CAE0626688.1"/>
    </source>
</evidence>
<evidence type="ECO:0000256" key="1">
    <source>
        <dbReference type="ARBA" id="ARBA00004141"/>
    </source>
</evidence>
<evidence type="ECO:0000259" key="11">
    <source>
        <dbReference type="PROSITE" id="PS50259"/>
    </source>
</evidence>
<protein>
    <recommendedName>
        <fullName evidence="11">G-protein coupled receptors family 3 profile domain-containing protein</fullName>
    </recommendedName>
</protein>
<feature type="compositionally biased region" description="Polar residues" evidence="9">
    <location>
        <begin position="621"/>
        <end position="634"/>
    </location>
</feature>
<dbReference type="AlphaFoldDB" id="A0A7S3XM88"/>
<keyword evidence="5 10" id="KW-0472">Membrane</keyword>
<dbReference type="EMBL" id="HBIU01012017">
    <property type="protein sequence ID" value="CAE0626688.1"/>
    <property type="molecule type" value="Transcribed_RNA"/>
</dbReference>
<keyword evidence="2 10" id="KW-0812">Transmembrane</keyword>
<dbReference type="PANTHER" id="PTHR10519">
    <property type="entry name" value="GABA-B RECEPTOR"/>
    <property type="match status" value="1"/>
</dbReference>
<dbReference type="PROSITE" id="PS50259">
    <property type="entry name" value="G_PROTEIN_RECEP_F3_4"/>
    <property type="match status" value="1"/>
</dbReference>
<keyword evidence="6" id="KW-0675">Receptor</keyword>